<dbReference type="EMBL" id="DSTK01000022">
    <property type="protein sequence ID" value="HFK97146.1"/>
    <property type="molecule type" value="Genomic_DNA"/>
</dbReference>
<gene>
    <name evidence="1" type="ORF">ENS06_07455</name>
</gene>
<comment type="caution">
    <text evidence="1">The sequence shown here is derived from an EMBL/GenBank/DDBJ whole genome shotgun (WGS) entry which is preliminary data.</text>
</comment>
<sequence length="180" mass="19894">MPAPADAPRSQFTWCPKEERFIPLLRCLTCRPPCPASAVAVAEPHVAVWVAAGKIKEAFTMKSKVRSQETREESPARFFLVEDGTVRDLNPEEYSAATVYEALGSYGVERRFVKPDEKADLVFEGKKPPKDTVPVLVLKNGTAAVLSSWDELASEPARLAEAKEVRVARAVKQVFVLKPL</sequence>
<name>A0A832EDC8_9BACT</name>
<reference evidence="1" key="1">
    <citation type="journal article" date="2020" name="mSystems">
        <title>Genome- and Community-Level Interaction Insights into Carbon Utilization and Element Cycling Functions of Hydrothermarchaeota in Hydrothermal Sediment.</title>
        <authorList>
            <person name="Zhou Z."/>
            <person name="Liu Y."/>
            <person name="Xu W."/>
            <person name="Pan J."/>
            <person name="Luo Z.H."/>
            <person name="Li M."/>
        </authorList>
    </citation>
    <scope>NUCLEOTIDE SEQUENCE [LARGE SCALE GENOMIC DNA]</scope>
    <source>
        <strain evidence="1">SpSt-456</strain>
    </source>
</reference>
<organism evidence="1">
    <name type="scientific">Desulfacinum infernum</name>
    <dbReference type="NCBI Taxonomy" id="35837"/>
    <lineage>
        <taxon>Bacteria</taxon>
        <taxon>Pseudomonadati</taxon>
        <taxon>Thermodesulfobacteriota</taxon>
        <taxon>Syntrophobacteria</taxon>
        <taxon>Syntrophobacterales</taxon>
        <taxon>Syntrophobacteraceae</taxon>
        <taxon>Desulfacinum</taxon>
    </lineage>
</organism>
<accession>A0A832EDC8</accession>
<proteinExistence type="predicted"/>
<protein>
    <submittedName>
        <fullName evidence="1">Uncharacterized protein</fullName>
    </submittedName>
</protein>
<evidence type="ECO:0000313" key="1">
    <source>
        <dbReference type="EMBL" id="HFK97146.1"/>
    </source>
</evidence>
<dbReference type="AlphaFoldDB" id="A0A832EDC8"/>